<reference evidence="1" key="1">
    <citation type="journal article" date="2017" name="Appl. Environ. Microbiol.">
        <title>Molecular characterization of an Endozoicomonas-like organism causing infection in king scallop Pecten maximus L.</title>
        <authorList>
            <person name="Cano I."/>
            <person name="van Aerle R."/>
            <person name="Ross S."/>
            <person name="Verner-Jeffreys D.W."/>
            <person name="Paley R.K."/>
            <person name="Rimmer G."/>
            <person name="Ryder D."/>
            <person name="Hooper P."/>
            <person name="Stone D."/>
            <person name="Feist S.W."/>
        </authorList>
    </citation>
    <scope>NUCLEOTIDE SEQUENCE</scope>
</reference>
<accession>A0A2H9T3W3</accession>
<sequence length="121" mass="13768">MIHVTAKIAKRPLGNLWHFGSFGKINDPLFLINDPLFLVVAVQKTVEAFQMMIFVFQLRWEDQLFSVGVAQTTLITEANFFKVATLFITVFKGGKDHHRLTAGEHSVDGMLDYRPQGIYLL</sequence>
<dbReference type="EMBL" id="NSIT01000332">
    <property type="protein sequence ID" value="PJE77898.1"/>
    <property type="molecule type" value="Genomic_DNA"/>
</dbReference>
<comment type="caution">
    <text evidence="1">The sequence shown here is derived from an EMBL/GenBank/DDBJ whole genome shotgun (WGS) entry which is preliminary data.</text>
</comment>
<proteinExistence type="predicted"/>
<dbReference type="AlphaFoldDB" id="A0A2H9T3W3"/>
<protein>
    <submittedName>
        <fullName evidence="1">Uncharacterized protein</fullName>
    </submittedName>
</protein>
<name>A0A2H9T3W3_9ZZZZ</name>
<organism evidence="1">
    <name type="scientific">invertebrate metagenome</name>
    <dbReference type="NCBI Taxonomy" id="1711999"/>
    <lineage>
        <taxon>unclassified sequences</taxon>
        <taxon>metagenomes</taxon>
        <taxon>organismal metagenomes</taxon>
    </lineage>
</organism>
<evidence type="ECO:0000313" key="1">
    <source>
        <dbReference type="EMBL" id="PJE77898.1"/>
    </source>
</evidence>
<gene>
    <name evidence="1" type="ORF">CI610_03171</name>
</gene>